<sequence>MDSGGVPTCEDVDMSEFQINAHPGSNGAGRGAAQVQGIQSKQQLPTIRDIQSQLIALKLGVDADCQARGSVQKRALVAYDDSDSSDEDLEDGEKRNCPEETPEPVHSGSLVLADRKNNTTVTPTNMLHQDEGVRADVKIGNTDHGCCKFSNIPTDKSLFKGTPPTPLQMHDQIAGKRHTGLYYSITTIQSPMAPWAPLMVHPEMESRACHFNYSRIHRLLCGHIVAVVREAEQCASNCTGMMGPQGVLEDSAQESMQKVGAVAQAVQNSFVRDLYSTREQLLLSLDTKSAHKATLKKTMAEYMSDAFICMPEFNKSALVDGDFECKECGTPGLRSTFPTYLFDPMHVIIVIRDSDDIAIVEQLKDGVLPRSARLDNALLGIPSRKNRRNRRVGKGSNVRLDYLSSQLHQQQQGGYIMTPQQQQQGGYAVAPQQQHQQGGYVVAPQQQYQQGGYMLTPQQQQQHGGYMLAPLPPRQSLAYTVQPSPYGYYAPGTSANPHVPQHRRPNQQVSGNGRGMGGPDRVIHGRIDRRETWRSTEMHKATRW</sequence>
<feature type="region of interest" description="Disordered" evidence="1">
    <location>
        <begin position="18"/>
        <end position="37"/>
    </location>
</feature>
<dbReference type="AlphaFoldDB" id="A0A9P4UZ05"/>
<comment type="caution">
    <text evidence="2">The sequence shown here is derived from an EMBL/GenBank/DDBJ whole genome shotgun (WGS) entry which is preliminary data.</text>
</comment>
<dbReference type="OrthoDB" id="3784745at2759"/>
<name>A0A9P4UZ05_9PLEO</name>
<feature type="region of interest" description="Disordered" evidence="1">
    <location>
        <begin position="495"/>
        <end position="522"/>
    </location>
</feature>
<dbReference type="Proteomes" id="UP000799444">
    <property type="component" value="Unassembled WGS sequence"/>
</dbReference>
<protein>
    <submittedName>
        <fullName evidence="2">Uncharacterized protein</fullName>
    </submittedName>
</protein>
<accession>A0A9P4UZ05</accession>
<organism evidence="2 3">
    <name type="scientific">Polyplosphaeria fusca</name>
    <dbReference type="NCBI Taxonomy" id="682080"/>
    <lineage>
        <taxon>Eukaryota</taxon>
        <taxon>Fungi</taxon>
        <taxon>Dikarya</taxon>
        <taxon>Ascomycota</taxon>
        <taxon>Pezizomycotina</taxon>
        <taxon>Dothideomycetes</taxon>
        <taxon>Pleosporomycetidae</taxon>
        <taxon>Pleosporales</taxon>
        <taxon>Tetraplosphaeriaceae</taxon>
        <taxon>Polyplosphaeria</taxon>
    </lineage>
</organism>
<feature type="compositionally biased region" description="Acidic residues" evidence="1">
    <location>
        <begin position="80"/>
        <end position="91"/>
    </location>
</feature>
<dbReference type="EMBL" id="ML996216">
    <property type="protein sequence ID" value="KAF2730498.1"/>
    <property type="molecule type" value="Genomic_DNA"/>
</dbReference>
<feature type="region of interest" description="Disordered" evidence="1">
    <location>
        <begin position="79"/>
        <end position="106"/>
    </location>
</feature>
<evidence type="ECO:0000313" key="3">
    <source>
        <dbReference type="Proteomes" id="UP000799444"/>
    </source>
</evidence>
<proteinExistence type="predicted"/>
<evidence type="ECO:0000256" key="1">
    <source>
        <dbReference type="SAM" id="MobiDB-lite"/>
    </source>
</evidence>
<keyword evidence="3" id="KW-1185">Reference proteome</keyword>
<reference evidence="2" key="1">
    <citation type="journal article" date="2020" name="Stud. Mycol.">
        <title>101 Dothideomycetes genomes: a test case for predicting lifestyles and emergence of pathogens.</title>
        <authorList>
            <person name="Haridas S."/>
            <person name="Albert R."/>
            <person name="Binder M."/>
            <person name="Bloem J."/>
            <person name="Labutti K."/>
            <person name="Salamov A."/>
            <person name="Andreopoulos B."/>
            <person name="Baker S."/>
            <person name="Barry K."/>
            <person name="Bills G."/>
            <person name="Bluhm B."/>
            <person name="Cannon C."/>
            <person name="Castanera R."/>
            <person name="Culley D."/>
            <person name="Daum C."/>
            <person name="Ezra D."/>
            <person name="Gonzalez J."/>
            <person name="Henrissat B."/>
            <person name="Kuo A."/>
            <person name="Liang C."/>
            <person name="Lipzen A."/>
            <person name="Lutzoni F."/>
            <person name="Magnuson J."/>
            <person name="Mondo S."/>
            <person name="Nolan M."/>
            <person name="Ohm R."/>
            <person name="Pangilinan J."/>
            <person name="Park H.-J."/>
            <person name="Ramirez L."/>
            <person name="Alfaro M."/>
            <person name="Sun H."/>
            <person name="Tritt A."/>
            <person name="Yoshinaga Y."/>
            <person name="Zwiers L.-H."/>
            <person name="Turgeon B."/>
            <person name="Goodwin S."/>
            <person name="Spatafora J."/>
            <person name="Crous P."/>
            <person name="Grigoriev I."/>
        </authorList>
    </citation>
    <scope>NUCLEOTIDE SEQUENCE</scope>
    <source>
        <strain evidence="2">CBS 125425</strain>
    </source>
</reference>
<gene>
    <name evidence="2" type="ORF">EJ04DRAFT_45454</name>
</gene>
<evidence type="ECO:0000313" key="2">
    <source>
        <dbReference type="EMBL" id="KAF2730498.1"/>
    </source>
</evidence>